<evidence type="ECO:0000313" key="1">
    <source>
        <dbReference type="EMBL" id="MBB5180575.1"/>
    </source>
</evidence>
<organism evidence="1 2">
    <name type="scientific">Planococcus koreensis</name>
    <dbReference type="NCBI Taxonomy" id="112331"/>
    <lineage>
        <taxon>Bacteria</taxon>
        <taxon>Bacillati</taxon>
        <taxon>Bacillota</taxon>
        <taxon>Bacilli</taxon>
        <taxon>Bacillales</taxon>
        <taxon>Caryophanaceae</taxon>
        <taxon>Planococcus</taxon>
    </lineage>
</organism>
<name>A0A7W8CV55_9BACL</name>
<reference evidence="1 2" key="1">
    <citation type="submission" date="2020-08" db="EMBL/GenBank/DDBJ databases">
        <title>Genomic Encyclopedia of Type Strains, Phase IV (KMG-IV): sequencing the most valuable type-strain genomes for metagenomic binning, comparative biology and taxonomic classification.</title>
        <authorList>
            <person name="Goeker M."/>
        </authorList>
    </citation>
    <scope>NUCLEOTIDE SEQUENCE [LARGE SCALE GENOMIC DNA]</scope>
    <source>
        <strain evidence="1 2">DSM 15895</strain>
    </source>
</reference>
<accession>A0A7W8CV55</accession>
<dbReference type="EMBL" id="JACHHE010000005">
    <property type="protein sequence ID" value="MBB5180575.1"/>
    <property type="molecule type" value="Genomic_DNA"/>
</dbReference>
<evidence type="ECO:0008006" key="3">
    <source>
        <dbReference type="Google" id="ProtNLM"/>
    </source>
</evidence>
<dbReference type="PROSITE" id="PS51257">
    <property type="entry name" value="PROKAR_LIPOPROTEIN"/>
    <property type="match status" value="1"/>
</dbReference>
<protein>
    <recommendedName>
        <fullName evidence="3">Lipoprotein</fullName>
    </recommendedName>
</protein>
<sequence length="173" mass="18625">MPRKGLLVLFTAAAIGLAGCTATPEEKIAGALENAHKAFSAEPREANESSDGTAFYLPGGYTVEEPSDERSINITKGSDSYMLTANPNEAGDSTLFYDLLKSEPQQEWAADETFEENGRFGFAAVRKIADDRFEVVASAGGAKLTAVSEAGKIEENMEWMMQTARSIDNEKGD</sequence>
<keyword evidence="2" id="KW-1185">Reference proteome</keyword>
<gene>
    <name evidence="1" type="ORF">HNQ44_002004</name>
</gene>
<dbReference type="AlphaFoldDB" id="A0A7W8CV55"/>
<dbReference type="OrthoDB" id="2450230at2"/>
<comment type="caution">
    <text evidence="1">The sequence shown here is derived from an EMBL/GenBank/DDBJ whole genome shotgun (WGS) entry which is preliminary data.</text>
</comment>
<evidence type="ECO:0000313" key="2">
    <source>
        <dbReference type="Proteomes" id="UP000525923"/>
    </source>
</evidence>
<dbReference type="RefSeq" id="WP_135500379.1">
    <property type="nucleotide sequence ID" value="NZ_JACHHE010000005.1"/>
</dbReference>
<dbReference type="Proteomes" id="UP000525923">
    <property type="component" value="Unassembled WGS sequence"/>
</dbReference>
<proteinExistence type="predicted"/>